<evidence type="ECO:0000259" key="3">
    <source>
        <dbReference type="PROSITE" id="PS51755"/>
    </source>
</evidence>
<accession>A0A1G9GVA2</accession>
<dbReference type="Proteomes" id="UP000199382">
    <property type="component" value="Unassembled WGS sequence"/>
</dbReference>
<dbReference type="SMART" id="SM00028">
    <property type="entry name" value="TPR"/>
    <property type="match status" value="2"/>
</dbReference>
<proteinExistence type="predicted"/>
<dbReference type="Gene3D" id="1.25.40.10">
    <property type="entry name" value="Tetratricopeptide repeat domain"/>
    <property type="match status" value="1"/>
</dbReference>
<dbReference type="AlphaFoldDB" id="A0A1G9GVA2"/>
<gene>
    <name evidence="4" type="ORF">SAMN04488026_106515</name>
</gene>
<dbReference type="CDD" id="cd00383">
    <property type="entry name" value="trans_reg_C"/>
    <property type="match status" value="1"/>
</dbReference>
<dbReference type="InterPro" id="IPR011990">
    <property type="entry name" value="TPR-like_helical_dom_sf"/>
</dbReference>
<dbReference type="Gene3D" id="3.40.50.10070">
    <property type="entry name" value="TolB, N-terminal domain"/>
    <property type="match status" value="1"/>
</dbReference>
<dbReference type="SUPFAM" id="SSF46894">
    <property type="entry name" value="C-terminal effector domain of the bipartite response regulators"/>
    <property type="match status" value="1"/>
</dbReference>
<feature type="DNA-binding region" description="OmpR/PhoB-type" evidence="2">
    <location>
        <begin position="1"/>
        <end position="98"/>
    </location>
</feature>
<dbReference type="OrthoDB" id="54411at2"/>
<evidence type="ECO:0000313" key="5">
    <source>
        <dbReference type="Proteomes" id="UP000199382"/>
    </source>
</evidence>
<dbReference type="GO" id="GO:0000160">
    <property type="term" value="P:phosphorelay signal transduction system"/>
    <property type="evidence" value="ECO:0007669"/>
    <property type="project" value="InterPro"/>
</dbReference>
<dbReference type="InterPro" id="IPR016032">
    <property type="entry name" value="Sig_transdc_resp-reg_C-effctor"/>
</dbReference>
<dbReference type="Pfam" id="PF00486">
    <property type="entry name" value="Trans_reg_C"/>
    <property type="match status" value="1"/>
</dbReference>
<reference evidence="4 5" key="1">
    <citation type="submission" date="2016-10" db="EMBL/GenBank/DDBJ databases">
        <authorList>
            <person name="de Groot N.N."/>
        </authorList>
    </citation>
    <scope>NUCLEOTIDE SEQUENCE [LARGE SCALE GENOMIC DNA]</scope>
    <source>
        <strain evidence="4 5">DSM 25294</strain>
    </source>
</reference>
<organism evidence="4 5">
    <name type="scientific">Aliiruegeria lutimaris</name>
    <dbReference type="NCBI Taxonomy" id="571298"/>
    <lineage>
        <taxon>Bacteria</taxon>
        <taxon>Pseudomonadati</taxon>
        <taxon>Pseudomonadota</taxon>
        <taxon>Alphaproteobacteria</taxon>
        <taxon>Rhodobacterales</taxon>
        <taxon>Roseobacteraceae</taxon>
        <taxon>Aliiruegeria</taxon>
    </lineage>
</organism>
<dbReference type="PROSITE" id="PS51755">
    <property type="entry name" value="OMPR_PHOB"/>
    <property type="match status" value="1"/>
</dbReference>
<dbReference type="SUPFAM" id="SSF81901">
    <property type="entry name" value="HCP-like"/>
    <property type="match status" value="1"/>
</dbReference>
<dbReference type="InterPro" id="IPR036388">
    <property type="entry name" value="WH-like_DNA-bd_sf"/>
</dbReference>
<name>A0A1G9GVA2_9RHOB</name>
<keyword evidence="1 2" id="KW-0238">DNA-binding</keyword>
<dbReference type="EMBL" id="FNEK01000065">
    <property type="protein sequence ID" value="SDL04485.1"/>
    <property type="molecule type" value="Genomic_DNA"/>
</dbReference>
<sequence length="514" mass="56474">MILAFGDIELDTAAGELRRNGVAISVAPQILTLVHLLASNPDRLVTKDELVERVWDARFISDSAISTAVKEARKAVGDDGARQSIIRTVHGRGFRCVAEVRVRKDIPGEHDLAAGDPGGFQGRPSIAVLPFVSLGAETEYAPLADALPAEIISAISRLRWIAVIARGSSFRFRAQTPDPSAIRSALGVRYVLAGLIEVAAKTLFVNVELSETASDRVIWSERFSAPIDGIHEIRSRIVAEIVTALEIRIPMAEASAAEIRPPSNLNAWAEFHLGLRHLYRFNRIDNAAAEARFRKAVEKEPGLARAHAGLSFTAFQSAFMHYGQDDDARNLARSAADKSLELDFLDPFANYCMGRVQWLNGDLEQAIAWMSRSLEVSPNFAQGSYAKALMMMMNGEGAAARALNSNAMALSPLDPLHYAMLANQGNTHLCEGNFAEGAKWIDRAAKAPGTHYLIAMLAGAAHHLAGNDEKARMWTDRVRQRRPDITTEEYFRSFPYAEGLHKSRMWKAFRGLGF</sequence>
<evidence type="ECO:0000256" key="1">
    <source>
        <dbReference type="ARBA" id="ARBA00023125"/>
    </source>
</evidence>
<evidence type="ECO:0000313" key="4">
    <source>
        <dbReference type="EMBL" id="SDL04485.1"/>
    </source>
</evidence>
<dbReference type="Gene3D" id="1.10.10.10">
    <property type="entry name" value="Winged helix-like DNA-binding domain superfamily/Winged helix DNA-binding domain"/>
    <property type="match status" value="1"/>
</dbReference>
<evidence type="ECO:0000256" key="2">
    <source>
        <dbReference type="PROSITE-ProRule" id="PRU01091"/>
    </source>
</evidence>
<dbReference type="GO" id="GO:0006355">
    <property type="term" value="P:regulation of DNA-templated transcription"/>
    <property type="evidence" value="ECO:0007669"/>
    <property type="project" value="InterPro"/>
</dbReference>
<dbReference type="RefSeq" id="WP_093162300.1">
    <property type="nucleotide sequence ID" value="NZ_FNEK01000065.1"/>
</dbReference>
<keyword evidence="5" id="KW-1185">Reference proteome</keyword>
<dbReference type="SMART" id="SM00862">
    <property type="entry name" value="Trans_reg_C"/>
    <property type="match status" value="1"/>
</dbReference>
<dbReference type="InterPro" id="IPR019734">
    <property type="entry name" value="TPR_rpt"/>
</dbReference>
<protein>
    <submittedName>
        <fullName evidence="4">TolB amino-terminal domain-containing protein</fullName>
    </submittedName>
</protein>
<feature type="domain" description="OmpR/PhoB-type" evidence="3">
    <location>
        <begin position="1"/>
        <end position="98"/>
    </location>
</feature>
<dbReference type="GO" id="GO:0003677">
    <property type="term" value="F:DNA binding"/>
    <property type="evidence" value="ECO:0007669"/>
    <property type="project" value="UniProtKB-UniRule"/>
</dbReference>
<dbReference type="InterPro" id="IPR001867">
    <property type="entry name" value="OmpR/PhoB-type_DNA-bd"/>
</dbReference>
<dbReference type="STRING" id="571298.SAMN04488026_106515"/>